<comment type="caution">
    <text evidence="1">The sequence shown here is derived from an EMBL/GenBank/DDBJ whole genome shotgun (WGS) entry which is preliminary data.</text>
</comment>
<sequence>MKLMTSRGNQFHAAKYQNISCTSKGVLRNTETHTPTIVLARRLPVSRRLSSEMAMSVASTIPASVTQSVVRKPEIIHCRGCPLSTPCQFIACIMMITPGVTGRALFSGNAGFSGAVVGRKNPPAGPLQEYRHHR</sequence>
<proteinExistence type="predicted"/>
<protein>
    <submittedName>
        <fullName evidence="1">Uncharacterized protein</fullName>
    </submittedName>
</protein>
<organism evidence="1">
    <name type="scientific">bioreactor metagenome</name>
    <dbReference type="NCBI Taxonomy" id="1076179"/>
    <lineage>
        <taxon>unclassified sequences</taxon>
        <taxon>metagenomes</taxon>
        <taxon>ecological metagenomes</taxon>
    </lineage>
</organism>
<dbReference type="EMBL" id="VSSQ01035593">
    <property type="protein sequence ID" value="MPM87862.1"/>
    <property type="molecule type" value="Genomic_DNA"/>
</dbReference>
<accession>A0A645DH01</accession>
<gene>
    <name evidence="1" type="ORF">SDC9_134962</name>
</gene>
<dbReference type="AlphaFoldDB" id="A0A645DH01"/>
<name>A0A645DH01_9ZZZZ</name>
<evidence type="ECO:0000313" key="1">
    <source>
        <dbReference type="EMBL" id="MPM87862.1"/>
    </source>
</evidence>
<reference evidence="1" key="1">
    <citation type="submission" date="2019-08" db="EMBL/GenBank/DDBJ databases">
        <authorList>
            <person name="Kucharzyk K."/>
            <person name="Murdoch R.W."/>
            <person name="Higgins S."/>
            <person name="Loffler F."/>
        </authorList>
    </citation>
    <scope>NUCLEOTIDE SEQUENCE</scope>
</reference>